<dbReference type="Proteomes" id="UP000006960">
    <property type="component" value="Unassembled WGS sequence"/>
</dbReference>
<accession>J8H3N1</accession>
<organism evidence="1 2">
    <name type="scientific">Bacillus cereus VD048</name>
    <dbReference type="NCBI Taxonomy" id="1053226"/>
    <lineage>
        <taxon>Bacteria</taxon>
        <taxon>Bacillati</taxon>
        <taxon>Bacillota</taxon>
        <taxon>Bacilli</taxon>
        <taxon>Bacillales</taxon>
        <taxon>Bacillaceae</taxon>
        <taxon>Bacillus</taxon>
        <taxon>Bacillus cereus group</taxon>
    </lineage>
</organism>
<reference evidence="1 2" key="1">
    <citation type="submission" date="2012-04" db="EMBL/GenBank/DDBJ databases">
        <title>The Genome Sequence of Bacillus cereus VD048.</title>
        <authorList>
            <consortium name="The Broad Institute Genome Sequencing Platform"/>
            <consortium name="The Broad Institute Genome Sequencing Center for Infectious Disease"/>
            <person name="Feldgarden M."/>
            <person name="Van der Auwera G.A."/>
            <person name="Mahillon J."/>
            <person name="Duprez V."/>
            <person name="Timmery S."/>
            <person name="Mattelet C."/>
            <person name="Dierick K."/>
            <person name="Sun M."/>
            <person name="Yu Z."/>
            <person name="Zhu L."/>
            <person name="Hu X."/>
            <person name="Shank E.B."/>
            <person name="Swiecicka I."/>
            <person name="Hansen B.M."/>
            <person name="Andrup L."/>
            <person name="Young S.K."/>
            <person name="Zeng Q."/>
            <person name="Gargeya S."/>
            <person name="Fitzgerald M."/>
            <person name="Haas B."/>
            <person name="Abouelleil A."/>
            <person name="Alvarado L."/>
            <person name="Arachchi H.M."/>
            <person name="Berlin A."/>
            <person name="Chapman S.B."/>
            <person name="Goldberg J."/>
            <person name="Griggs A."/>
            <person name="Gujja S."/>
            <person name="Hansen M."/>
            <person name="Howarth C."/>
            <person name="Imamovic A."/>
            <person name="Larimer J."/>
            <person name="McCowen C."/>
            <person name="Montmayeur A."/>
            <person name="Murphy C."/>
            <person name="Neiman D."/>
            <person name="Pearson M."/>
            <person name="Priest M."/>
            <person name="Roberts A."/>
            <person name="Saif S."/>
            <person name="Shea T."/>
            <person name="Sisk P."/>
            <person name="Sykes S."/>
            <person name="Wortman J."/>
            <person name="Nusbaum C."/>
            <person name="Birren B."/>
        </authorList>
    </citation>
    <scope>NUCLEOTIDE SEQUENCE [LARGE SCALE GENOMIC DNA]</scope>
    <source>
        <strain evidence="1 2">VD048</strain>
    </source>
</reference>
<name>J8H3N1_BACCE</name>
<dbReference type="EMBL" id="AHEU01000038">
    <property type="protein sequence ID" value="EJR27782.1"/>
    <property type="molecule type" value="Genomic_DNA"/>
</dbReference>
<sequence>MKKALIAVSGLVVVGGGLLTYAGGDIVDRFNR</sequence>
<comment type="caution">
    <text evidence="1">The sequence shown here is derived from an EMBL/GenBank/DDBJ whole genome shotgun (WGS) entry which is preliminary data.</text>
</comment>
<dbReference type="AlphaFoldDB" id="J8H3N1"/>
<proteinExistence type="predicted"/>
<evidence type="ECO:0000313" key="1">
    <source>
        <dbReference type="EMBL" id="EJR27782.1"/>
    </source>
</evidence>
<protein>
    <submittedName>
        <fullName evidence="1">Uncharacterized protein</fullName>
    </submittedName>
</protein>
<gene>
    <name evidence="1" type="ORF">IIG_04809</name>
</gene>
<evidence type="ECO:0000313" key="2">
    <source>
        <dbReference type="Proteomes" id="UP000006960"/>
    </source>
</evidence>
<dbReference type="HOGENOM" id="CLU_3387959_0_0_9"/>